<dbReference type="InterPro" id="IPR043128">
    <property type="entry name" value="Rev_trsase/Diguanyl_cyclase"/>
</dbReference>
<protein>
    <submittedName>
        <fullName evidence="2">Retrovirus-related Pol polyprotein from transposon 17.6</fullName>
    </submittedName>
</protein>
<reference evidence="3" key="1">
    <citation type="journal article" date="2019" name="Plant Biotechnol. J.">
        <title>Genome sequencing of the Australian wild diploid species Gossypium australe highlights disease resistance and delayed gland morphogenesis.</title>
        <authorList>
            <person name="Cai Y."/>
            <person name="Cai X."/>
            <person name="Wang Q."/>
            <person name="Wang P."/>
            <person name="Zhang Y."/>
            <person name="Cai C."/>
            <person name="Xu Y."/>
            <person name="Wang K."/>
            <person name="Zhou Z."/>
            <person name="Wang C."/>
            <person name="Geng S."/>
            <person name="Li B."/>
            <person name="Dong Q."/>
            <person name="Hou Y."/>
            <person name="Wang H."/>
            <person name="Ai P."/>
            <person name="Liu Z."/>
            <person name="Yi F."/>
            <person name="Sun M."/>
            <person name="An G."/>
            <person name="Cheng J."/>
            <person name="Zhang Y."/>
            <person name="Shi Q."/>
            <person name="Xie Y."/>
            <person name="Shi X."/>
            <person name="Chang Y."/>
            <person name="Huang F."/>
            <person name="Chen Y."/>
            <person name="Hong S."/>
            <person name="Mi L."/>
            <person name="Sun Q."/>
            <person name="Zhang L."/>
            <person name="Zhou B."/>
            <person name="Peng R."/>
            <person name="Zhang X."/>
            <person name="Liu F."/>
        </authorList>
    </citation>
    <scope>NUCLEOTIDE SEQUENCE [LARGE SCALE GENOMIC DNA]</scope>
    <source>
        <strain evidence="3">cv. PA1801</strain>
    </source>
</reference>
<dbReference type="Gene3D" id="3.30.70.270">
    <property type="match status" value="1"/>
</dbReference>
<feature type="domain" description="Reverse transcriptase/retrotransposon-derived protein RNase H-like" evidence="1">
    <location>
        <begin position="79"/>
        <end position="159"/>
    </location>
</feature>
<dbReference type="PANTHER" id="PTHR34072">
    <property type="entry name" value="ENZYMATIC POLYPROTEIN-RELATED"/>
    <property type="match status" value="1"/>
</dbReference>
<evidence type="ECO:0000259" key="1">
    <source>
        <dbReference type="Pfam" id="PF17919"/>
    </source>
</evidence>
<dbReference type="AlphaFoldDB" id="A0A5B6VNQ2"/>
<dbReference type="Proteomes" id="UP000325315">
    <property type="component" value="Unassembled WGS sequence"/>
</dbReference>
<evidence type="ECO:0000313" key="3">
    <source>
        <dbReference type="Proteomes" id="UP000325315"/>
    </source>
</evidence>
<dbReference type="PANTHER" id="PTHR34072:SF52">
    <property type="entry name" value="RIBONUCLEASE H"/>
    <property type="match status" value="1"/>
</dbReference>
<accession>A0A5B6VNQ2</accession>
<dbReference type="OrthoDB" id="415724at2759"/>
<name>A0A5B6VNQ2_9ROSI</name>
<dbReference type="EMBL" id="SMMG02000006">
    <property type="protein sequence ID" value="KAA3470801.1"/>
    <property type="molecule type" value="Genomic_DNA"/>
</dbReference>
<dbReference type="Pfam" id="PF17919">
    <property type="entry name" value="RT_RNaseH_2"/>
    <property type="match status" value="1"/>
</dbReference>
<comment type="caution">
    <text evidence="2">The sequence shown here is derived from an EMBL/GenBank/DDBJ whole genome shotgun (WGS) entry which is preliminary data.</text>
</comment>
<dbReference type="InterPro" id="IPR041577">
    <property type="entry name" value="RT_RNaseH_2"/>
</dbReference>
<proteinExistence type="predicted"/>
<gene>
    <name evidence="2" type="ORF">EPI10_016482</name>
</gene>
<dbReference type="SUPFAM" id="SSF56672">
    <property type="entry name" value="DNA/RNA polymerases"/>
    <property type="match status" value="1"/>
</dbReference>
<dbReference type="InterPro" id="IPR043502">
    <property type="entry name" value="DNA/RNA_pol_sf"/>
</dbReference>
<evidence type="ECO:0000313" key="2">
    <source>
        <dbReference type="EMBL" id="KAA3470801.1"/>
    </source>
</evidence>
<sequence>MVITSSCHAIRDEHDEHLIVVLQVLREKQLYVKLSKCEFWLREVVFLGHSVSTEDIQVDPKKVEAILDWKPLRTVFKADEKQKCFEKLKSILAEAPMLTQSISDKEYVVNSDASYTRQGCVLMEEGRVVSYVLRQLRLYECNYPTHDLEFATVAFGVTTCTVKRVIYINHKNLKYLITQKELNLRERHWIELLKDCDCVIEYHPEKVNVVADTLSRKSLVDLRAMFARLSASKDRGLLAKFQVGLVLSQ</sequence>
<keyword evidence="3" id="KW-1185">Reference proteome</keyword>
<organism evidence="2 3">
    <name type="scientific">Gossypium australe</name>
    <dbReference type="NCBI Taxonomy" id="47621"/>
    <lineage>
        <taxon>Eukaryota</taxon>
        <taxon>Viridiplantae</taxon>
        <taxon>Streptophyta</taxon>
        <taxon>Embryophyta</taxon>
        <taxon>Tracheophyta</taxon>
        <taxon>Spermatophyta</taxon>
        <taxon>Magnoliopsida</taxon>
        <taxon>eudicotyledons</taxon>
        <taxon>Gunneridae</taxon>
        <taxon>Pentapetalae</taxon>
        <taxon>rosids</taxon>
        <taxon>malvids</taxon>
        <taxon>Malvales</taxon>
        <taxon>Malvaceae</taxon>
        <taxon>Malvoideae</taxon>
        <taxon>Gossypium</taxon>
    </lineage>
</organism>